<feature type="compositionally biased region" description="Basic and acidic residues" evidence="1">
    <location>
        <begin position="388"/>
        <end position="410"/>
    </location>
</feature>
<name>A0A6J8C9L2_MYTCO</name>
<feature type="region of interest" description="Disordered" evidence="1">
    <location>
        <begin position="523"/>
        <end position="557"/>
    </location>
</feature>
<organism evidence="2 3">
    <name type="scientific">Mytilus coruscus</name>
    <name type="common">Sea mussel</name>
    <dbReference type="NCBI Taxonomy" id="42192"/>
    <lineage>
        <taxon>Eukaryota</taxon>
        <taxon>Metazoa</taxon>
        <taxon>Spiralia</taxon>
        <taxon>Lophotrochozoa</taxon>
        <taxon>Mollusca</taxon>
        <taxon>Bivalvia</taxon>
        <taxon>Autobranchia</taxon>
        <taxon>Pteriomorphia</taxon>
        <taxon>Mytilida</taxon>
        <taxon>Mytiloidea</taxon>
        <taxon>Mytilidae</taxon>
        <taxon>Mytilinae</taxon>
        <taxon>Mytilus</taxon>
    </lineage>
</organism>
<keyword evidence="3" id="KW-1185">Reference proteome</keyword>
<feature type="region of interest" description="Disordered" evidence="1">
    <location>
        <begin position="275"/>
        <end position="324"/>
    </location>
</feature>
<reference evidence="2 3" key="1">
    <citation type="submission" date="2020-06" db="EMBL/GenBank/DDBJ databases">
        <authorList>
            <person name="Li R."/>
            <person name="Bekaert M."/>
        </authorList>
    </citation>
    <scope>NUCLEOTIDE SEQUENCE [LARGE SCALE GENOMIC DNA]</scope>
    <source>
        <strain evidence="3">wild</strain>
    </source>
</reference>
<feature type="compositionally biased region" description="Basic and acidic residues" evidence="1">
    <location>
        <begin position="542"/>
        <end position="554"/>
    </location>
</feature>
<feature type="compositionally biased region" description="Polar residues" evidence="1">
    <location>
        <begin position="607"/>
        <end position="622"/>
    </location>
</feature>
<feature type="region of interest" description="Disordered" evidence="1">
    <location>
        <begin position="437"/>
        <end position="494"/>
    </location>
</feature>
<accession>A0A6J8C9L2</accession>
<evidence type="ECO:0000256" key="1">
    <source>
        <dbReference type="SAM" id="MobiDB-lite"/>
    </source>
</evidence>
<dbReference type="AlphaFoldDB" id="A0A6J8C9L2"/>
<feature type="compositionally biased region" description="Polar residues" evidence="1">
    <location>
        <begin position="631"/>
        <end position="643"/>
    </location>
</feature>
<dbReference type="Proteomes" id="UP000507470">
    <property type="component" value="Unassembled WGS sequence"/>
</dbReference>
<dbReference type="EMBL" id="CACVKT020004820">
    <property type="protein sequence ID" value="CAC5391710.1"/>
    <property type="molecule type" value="Genomic_DNA"/>
</dbReference>
<evidence type="ECO:0000313" key="2">
    <source>
        <dbReference type="EMBL" id="CAC5391710.1"/>
    </source>
</evidence>
<evidence type="ECO:0000313" key="3">
    <source>
        <dbReference type="Proteomes" id="UP000507470"/>
    </source>
</evidence>
<proteinExistence type="predicted"/>
<feature type="compositionally biased region" description="Basic and acidic residues" evidence="1">
    <location>
        <begin position="446"/>
        <end position="470"/>
    </location>
</feature>
<feature type="region of interest" description="Disordered" evidence="1">
    <location>
        <begin position="583"/>
        <end position="656"/>
    </location>
</feature>
<sequence>MEESVVLLEKIQVQHSSPDGSPSLQAASDKTLSSAKATSLHSSIRNSTSSMELSNIAGIDSIADVCVVTSTATVTLGKSSQIATDKKNTKETAAKSETLPVTAHVLSSVSGNAGKLSVTSMSTGINVTIPTTATCHNEASITPPIRLSLAVLCSSSSSEYVSTDKFASRISSTKHSPIGTLTSIILSSISSTEHFSTGSLISAVPSGVSSTEHLTIMEENIMSSTQTEKSSSPQIEDSNLNKIELCSTKFRPETLSIADSTKAASTFKMATAERDVESVFEENENLAQSDVQHDNSQPSTPTSLDSIMSFSLSNNDSNDGSFYMEVDDIDNERNEDGENNDGEGEQGSQLSDEIKAKISEISDSDALPPIQSMEKDKMSTEALTRSKFSVDEPIERISSNSDKDADKDQSEETSISTDCNVRFPEITKQLACKFPSLPQANDSCESCDKKQSSETVKRHASTESKFDGRENNTAIKQKNYDTNQDPGSTLSTEEAKINLNKIEISSKSRNDNDRQSNLIDRIINDASIQKEDDYGDGSSVNEEPRENQKSKSEHTISFTNPTPVFLFANKNNKKFFQTKINKPITPKDFEDSPDLSPCTDSADKIDLQTSSGSKATKISKSNKVSKEIRSTTDVSTNKSNRSNTSEKRTAIKSDNTTSNSVIKIHHTTNPLDPNIVVVCPTSVVSSTQTTLVDSAGTQTPA</sequence>
<protein>
    <submittedName>
        <fullName evidence="2">Uncharacterized protein</fullName>
    </submittedName>
</protein>
<feature type="compositionally biased region" description="Polar residues" evidence="1">
    <location>
        <begin position="285"/>
        <end position="320"/>
    </location>
</feature>
<feature type="region of interest" description="Disordered" evidence="1">
    <location>
        <begin position="331"/>
        <end position="350"/>
    </location>
</feature>
<gene>
    <name evidence="2" type="ORF">MCOR_26706</name>
</gene>
<feature type="region of interest" description="Disordered" evidence="1">
    <location>
        <begin position="360"/>
        <end position="419"/>
    </location>
</feature>
<feature type="compositionally biased region" description="Polar residues" evidence="1">
    <location>
        <begin position="471"/>
        <end position="492"/>
    </location>
</feature>